<keyword evidence="1" id="KW-0812">Transmembrane</keyword>
<keyword evidence="1" id="KW-1133">Transmembrane helix</keyword>
<organism evidence="2 3">
    <name type="scientific">Pseudomonas putida</name>
    <name type="common">Arthrobacter siderocapsulatus</name>
    <dbReference type="NCBI Taxonomy" id="303"/>
    <lineage>
        <taxon>Bacteria</taxon>
        <taxon>Pseudomonadati</taxon>
        <taxon>Pseudomonadota</taxon>
        <taxon>Gammaproteobacteria</taxon>
        <taxon>Pseudomonadales</taxon>
        <taxon>Pseudomonadaceae</taxon>
        <taxon>Pseudomonas</taxon>
    </lineage>
</organism>
<accession>A0A6S5TKC1</accession>
<feature type="transmembrane region" description="Helical" evidence="1">
    <location>
        <begin position="32"/>
        <end position="50"/>
    </location>
</feature>
<evidence type="ECO:0000256" key="1">
    <source>
        <dbReference type="SAM" id="Phobius"/>
    </source>
</evidence>
<reference evidence="2 3" key="1">
    <citation type="submission" date="2019-12" db="EMBL/GenBank/DDBJ databases">
        <title>complete genome sequences of Pseudomonas putida str. WP8-W18-CRE-01 isolated from wastewater treatment plant effluent.</title>
        <authorList>
            <person name="Sekizuka T."/>
            <person name="Itokawa K."/>
            <person name="Yatsu K."/>
            <person name="Inamine Y."/>
            <person name="Kuroda M."/>
        </authorList>
    </citation>
    <scope>NUCLEOTIDE SEQUENCE [LARGE SCALE GENOMIC DNA]</scope>
    <source>
        <strain evidence="2 3">WP8-W18-CRE-01</strain>
    </source>
</reference>
<evidence type="ECO:0000313" key="2">
    <source>
        <dbReference type="EMBL" id="BBT39947.1"/>
    </source>
</evidence>
<sequence>MLEQLGGANPQSYAQLERILNGQAYMMSTVDYFTLMTWVFAGLILLVWLARPPFTAKAGPASAGH</sequence>
<evidence type="ECO:0000313" key="3">
    <source>
        <dbReference type="Proteomes" id="UP000515680"/>
    </source>
</evidence>
<protein>
    <submittedName>
        <fullName evidence="2">Uncharacterized protein</fullName>
    </submittedName>
</protein>
<dbReference type="Proteomes" id="UP000515680">
    <property type="component" value="Chromosome"/>
</dbReference>
<dbReference type="AlphaFoldDB" id="A0A6S5TKC1"/>
<gene>
    <name evidence="2" type="ORF">WP8W18C01_22880</name>
</gene>
<dbReference type="EMBL" id="AP022227">
    <property type="protein sequence ID" value="BBT39947.1"/>
    <property type="molecule type" value="Genomic_DNA"/>
</dbReference>
<keyword evidence="1" id="KW-0472">Membrane</keyword>
<proteinExistence type="predicted"/>
<name>A0A6S5TKC1_PSEPU</name>